<name>A0A6C0AZ97_9ZZZZ</name>
<dbReference type="EMBL" id="MN738809">
    <property type="protein sequence ID" value="QHS84535.1"/>
    <property type="molecule type" value="Genomic_DNA"/>
</dbReference>
<organism evidence="1">
    <name type="scientific">viral metagenome</name>
    <dbReference type="NCBI Taxonomy" id="1070528"/>
    <lineage>
        <taxon>unclassified sequences</taxon>
        <taxon>metagenomes</taxon>
        <taxon>organismal metagenomes</taxon>
    </lineage>
</organism>
<evidence type="ECO:0008006" key="2">
    <source>
        <dbReference type="Google" id="ProtNLM"/>
    </source>
</evidence>
<evidence type="ECO:0000313" key="1">
    <source>
        <dbReference type="EMBL" id="QHS84535.1"/>
    </source>
</evidence>
<accession>A0A6C0AZ97</accession>
<proteinExistence type="predicted"/>
<protein>
    <recommendedName>
        <fullName evidence="2">Ryanodine receptor Ryr domain-containing protein</fullName>
    </recommendedName>
</protein>
<sequence>MNINLHVPDKIEIDNIIMQKMVFIYNALENGWDIKKNNEKYIFSKKHEGKKEVFLDSYLRQFLENNISIENLSS</sequence>
<dbReference type="AlphaFoldDB" id="A0A6C0AZ97"/>
<reference evidence="1" key="1">
    <citation type="journal article" date="2020" name="Nature">
        <title>Giant virus diversity and host interactions through global metagenomics.</title>
        <authorList>
            <person name="Schulz F."/>
            <person name="Roux S."/>
            <person name="Paez-Espino D."/>
            <person name="Jungbluth S."/>
            <person name="Walsh D.A."/>
            <person name="Denef V.J."/>
            <person name="McMahon K.D."/>
            <person name="Konstantinidis K.T."/>
            <person name="Eloe-Fadrosh E.A."/>
            <person name="Kyrpides N.C."/>
            <person name="Woyke T."/>
        </authorList>
    </citation>
    <scope>NUCLEOTIDE SEQUENCE</scope>
    <source>
        <strain evidence="1">GVMAG-S-ERX556022-25</strain>
    </source>
</reference>